<reference evidence="1 2" key="1">
    <citation type="journal article" date="2006" name="Proc. Natl. Acad. Sci. U.S.A.">
        <title>Comparative genomics of the lactic acid bacteria.</title>
        <authorList>
            <person name="Makarova K."/>
            <person name="Slesarev A."/>
            <person name="Wolf Y."/>
            <person name="Sorokin A."/>
            <person name="Mirkin B."/>
            <person name="Koonin E."/>
            <person name="Pavlov A."/>
            <person name="Pavlova N."/>
            <person name="Karamychev V."/>
            <person name="Polouchine N."/>
            <person name="Shakhova V."/>
            <person name="Grigoriev I."/>
            <person name="Lou Y."/>
            <person name="Rohksar D."/>
            <person name="Lucas S."/>
            <person name="Huang K."/>
            <person name="Goodstein D.M."/>
            <person name="Hawkins T."/>
            <person name="Plengvidhya V."/>
            <person name="Welker D."/>
            <person name="Hughes J."/>
            <person name="Goh Y."/>
            <person name="Benson A."/>
            <person name="Baldwin K."/>
            <person name="Lee J.H."/>
            <person name="Diaz-Muniz I."/>
            <person name="Dosti B."/>
            <person name="Smeianov V."/>
            <person name="Wechter W."/>
            <person name="Barabote R."/>
            <person name="Lorca G."/>
            <person name="Altermann E."/>
            <person name="Barrangou R."/>
            <person name="Ganesan B."/>
            <person name="Xie Y."/>
            <person name="Rawsthorne H."/>
            <person name="Tamir D."/>
            <person name="Parker C."/>
            <person name="Breidt F."/>
            <person name="Broadbent J."/>
            <person name="Hutkins R."/>
            <person name="O'Sullivan D."/>
            <person name="Steele J."/>
            <person name="Unlu G."/>
            <person name="Saier M."/>
            <person name="Klaenhammer T."/>
            <person name="Richardson P."/>
            <person name="Kozyavkin S."/>
            <person name="Weimer B."/>
            <person name="Mills D."/>
        </authorList>
    </citation>
    <scope>NUCLEOTIDE SEQUENCE [LARGE SCALE GENOMIC DNA]</scope>
    <source>
        <strain evidence="2">ATCC BAA-331 / PSU-1</strain>
    </source>
</reference>
<evidence type="ECO:0000313" key="1">
    <source>
        <dbReference type="EMBL" id="ABJ57098.1"/>
    </source>
</evidence>
<name>Q04EM4_OENOB</name>
<dbReference type="EMBL" id="CP000411">
    <property type="protein sequence ID" value="ABJ57098.1"/>
    <property type="molecule type" value="Genomic_DNA"/>
</dbReference>
<dbReference type="AlphaFoldDB" id="Q04EM4"/>
<sequence>MAQMIDHTFLKAYAKKEDLKNFVKKLKQIISKW</sequence>
<accession>Q04EM4</accession>
<protein>
    <submittedName>
        <fullName evidence="1">Uncharacterized protein</fullName>
    </submittedName>
</protein>
<gene>
    <name evidence="1" type="ordered locus">OEOE_1205</name>
</gene>
<organism evidence="1 2">
    <name type="scientific">Oenococcus oeni (strain ATCC BAA-331 / PSU-1)</name>
    <dbReference type="NCBI Taxonomy" id="203123"/>
    <lineage>
        <taxon>Bacteria</taxon>
        <taxon>Bacillati</taxon>
        <taxon>Bacillota</taxon>
        <taxon>Bacilli</taxon>
        <taxon>Lactobacillales</taxon>
        <taxon>Lactobacillaceae</taxon>
        <taxon>Oenococcus</taxon>
    </lineage>
</organism>
<evidence type="ECO:0000313" key="2">
    <source>
        <dbReference type="Proteomes" id="UP000000774"/>
    </source>
</evidence>
<proteinExistence type="predicted"/>
<keyword evidence="2" id="KW-1185">Reference proteome</keyword>
<dbReference type="KEGG" id="ooe:OEOE_1205"/>
<dbReference type="HOGENOM" id="CLU_3382961_0_0_9"/>
<dbReference type="Proteomes" id="UP000000774">
    <property type="component" value="Chromosome"/>
</dbReference>